<gene>
    <name evidence="4" type="ORF">F9K24_06215</name>
</gene>
<dbReference type="RefSeq" id="WP_002770693.1">
    <property type="nucleotide sequence ID" value="NZ_JQDG01000020.1"/>
</dbReference>
<evidence type="ECO:0000256" key="2">
    <source>
        <dbReference type="ARBA" id="ARBA00023016"/>
    </source>
</evidence>
<evidence type="ECO:0000256" key="1">
    <source>
        <dbReference type="ARBA" id="ARBA00022884"/>
    </source>
</evidence>
<evidence type="ECO:0000259" key="3">
    <source>
        <dbReference type="PROSITE" id="PS52002"/>
    </source>
</evidence>
<dbReference type="InterPro" id="IPR047575">
    <property type="entry name" value="Sm"/>
</dbReference>
<keyword evidence="2" id="KW-0346">Stress response</keyword>
<dbReference type="GO" id="GO:0043487">
    <property type="term" value="P:regulation of RNA stability"/>
    <property type="evidence" value="ECO:0007669"/>
    <property type="project" value="TreeGrafter"/>
</dbReference>
<name>A0A833H3H9_9LEPT</name>
<accession>A0A833H3H9</accession>
<dbReference type="EMBL" id="WBUI01000004">
    <property type="protein sequence ID" value="KAB2934054.1"/>
    <property type="molecule type" value="Genomic_DNA"/>
</dbReference>
<organism evidence="4 5">
    <name type="scientific">Leptonema illini</name>
    <dbReference type="NCBI Taxonomy" id="183"/>
    <lineage>
        <taxon>Bacteria</taxon>
        <taxon>Pseudomonadati</taxon>
        <taxon>Spirochaetota</taxon>
        <taxon>Spirochaetia</taxon>
        <taxon>Leptospirales</taxon>
        <taxon>Leptospiraceae</taxon>
        <taxon>Leptonema</taxon>
    </lineage>
</organism>
<protein>
    <submittedName>
        <fullName evidence="4">RNA chaperone Hfq</fullName>
    </submittedName>
</protein>
<dbReference type="PANTHER" id="PTHR34772:SF1">
    <property type="entry name" value="RNA-BINDING PROTEIN HFQ"/>
    <property type="match status" value="1"/>
</dbReference>
<feature type="domain" description="Sm" evidence="3">
    <location>
        <begin position="11"/>
        <end position="71"/>
    </location>
</feature>
<dbReference type="SUPFAM" id="SSF50182">
    <property type="entry name" value="Sm-like ribonucleoproteins"/>
    <property type="match status" value="1"/>
</dbReference>
<dbReference type="GO" id="GO:0045974">
    <property type="term" value="P:regulation of translation, ncRNA-mediated"/>
    <property type="evidence" value="ECO:0007669"/>
    <property type="project" value="TreeGrafter"/>
</dbReference>
<dbReference type="Proteomes" id="UP000460298">
    <property type="component" value="Unassembled WGS sequence"/>
</dbReference>
<dbReference type="Pfam" id="PF17209">
    <property type="entry name" value="Hfq"/>
    <property type="match status" value="1"/>
</dbReference>
<dbReference type="PROSITE" id="PS52002">
    <property type="entry name" value="SM"/>
    <property type="match status" value="1"/>
</dbReference>
<dbReference type="GO" id="GO:0006355">
    <property type="term" value="P:regulation of DNA-templated transcription"/>
    <property type="evidence" value="ECO:0007669"/>
    <property type="project" value="InterPro"/>
</dbReference>
<reference evidence="4 5" key="1">
    <citation type="submission" date="2019-10" db="EMBL/GenBank/DDBJ databases">
        <title>Extracellular Electron Transfer in a Candidatus Methanoperedens spp. Enrichment Culture.</title>
        <authorList>
            <person name="Berger S."/>
            <person name="Rangel Shaw D."/>
            <person name="Berben T."/>
            <person name="In 'T Zandt M."/>
            <person name="Frank J."/>
            <person name="Reimann J."/>
            <person name="Jetten M.S.M."/>
            <person name="Welte C.U."/>
        </authorList>
    </citation>
    <scope>NUCLEOTIDE SEQUENCE [LARGE SCALE GENOMIC DNA]</scope>
    <source>
        <strain evidence="4">SB12</strain>
    </source>
</reference>
<sequence length="75" mass="8464">MPKQYGAIEQNQLIEKARKRSMAIQIFLKSGVPIRGKVIAHDNHSVFIVTEQGQVLIYKHAISSLSPSRPPARKR</sequence>
<dbReference type="Gene3D" id="2.30.30.100">
    <property type="match status" value="1"/>
</dbReference>
<dbReference type="AlphaFoldDB" id="A0A833H3H9"/>
<comment type="caution">
    <text evidence="4">The sequence shown here is derived from an EMBL/GenBank/DDBJ whole genome shotgun (WGS) entry which is preliminary data.</text>
</comment>
<dbReference type="InterPro" id="IPR005001">
    <property type="entry name" value="Hfq"/>
</dbReference>
<dbReference type="PANTHER" id="PTHR34772">
    <property type="entry name" value="RNA-BINDING PROTEIN HFQ"/>
    <property type="match status" value="1"/>
</dbReference>
<proteinExistence type="predicted"/>
<keyword evidence="1" id="KW-0694">RNA-binding</keyword>
<dbReference type="InterPro" id="IPR010920">
    <property type="entry name" value="LSM_dom_sf"/>
</dbReference>
<evidence type="ECO:0000313" key="4">
    <source>
        <dbReference type="EMBL" id="KAB2934054.1"/>
    </source>
</evidence>
<dbReference type="OrthoDB" id="573534at2"/>
<evidence type="ECO:0000313" key="5">
    <source>
        <dbReference type="Proteomes" id="UP000460298"/>
    </source>
</evidence>
<dbReference type="GO" id="GO:0005829">
    <property type="term" value="C:cytosol"/>
    <property type="evidence" value="ECO:0007669"/>
    <property type="project" value="TreeGrafter"/>
</dbReference>
<dbReference type="GO" id="GO:0003723">
    <property type="term" value="F:RNA binding"/>
    <property type="evidence" value="ECO:0007669"/>
    <property type="project" value="UniProtKB-KW"/>
</dbReference>